<proteinExistence type="predicted"/>
<evidence type="ECO:0000313" key="2">
    <source>
        <dbReference type="Proteomes" id="UP000230233"/>
    </source>
</evidence>
<dbReference type="Proteomes" id="UP000230233">
    <property type="component" value="Chromosome IV"/>
</dbReference>
<accession>A0A2G5U219</accession>
<gene>
    <name evidence="1" type="primary">Cnig_chr_IV.g13514</name>
    <name evidence="1" type="ORF">B9Z55_013514</name>
</gene>
<dbReference type="AlphaFoldDB" id="A0A2G5U219"/>
<name>A0A2G5U219_9PELO</name>
<dbReference type="EMBL" id="PDUG01000004">
    <property type="protein sequence ID" value="PIC33587.1"/>
    <property type="molecule type" value="Genomic_DNA"/>
</dbReference>
<dbReference type="STRING" id="1611254.A0A2G5U219"/>
<reference evidence="2" key="1">
    <citation type="submission" date="2017-10" db="EMBL/GenBank/DDBJ databases">
        <title>Rapid genome shrinkage in a self-fertile nematode reveals novel sperm competition proteins.</title>
        <authorList>
            <person name="Yin D."/>
            <person name="Schwarz E.M."/>
            <person name="Thomas C.G."/>
            <person name="Felde R.L."/>
            <person name="Korf I.F."/>
            <person name="Cutter A.D."/>
            <person name="Schartner C.M."/>
            <person name="Ralston E.J."/>
            <person name="Meyer B.J."/>
            <person name="Haag E.S."/>
        </authorList>
    </citation>
    <scope>NUCLEOTIDE SEQUENCE [LARGE SCALE GENOMIC DNA]</scope>
    <source>
        <strain evidence="2">JU1422</strain>
    </source>
</reference>
<sequence>MENEPNNKRKRSELIETMEIDNVKYVAFDDYVKLYEHMKMMTNLVNELRLGLIESAPLKLGEKIAMTCEILPDLDPIGTPILSLPSIYSDQPINDHYSSSSNIASKILSSVKLSNTSSNSKSMPTTTIIDPLSIAKEAATLLDKATRVVIERLEDNKDDQQQDSKNLEYLKNIAKTHNLPIPTRVHRHQCSSRYRPLKVQFNNSNDRDAFLHGFFRVQNSDPSISTMTPKPRARRDLTKSELETLRSSRKFVYEENKKAGESKYIMTDINYRTNSNPRPFV</sequence>
<evidence type="ECO:0000313" key="1">
    <source>
        <dbReference type="EMBL" id="PIC33587.1"/>
    </source>
</evidence>
<dbReference type="PANTHER" id="PTHR21459">
    <property type="entry name" value="PROTEIN CBG08968"/>
    <property type="match status" value="1"/>
</dbReference>
<dbReference type="OrthoDB" id="5862411at2759"/>
<keyword evidence="2" id="KW-1185">Reference proteome</keyword>
<organism evidence="1 2">
    <name type="scientific">Caenorhabditis nigoni</name>
    <dbReference type="NCBI Taxonomy" id="1611254"/>
    <lineage>
        <taxon>Eukaryota</taxon>
        <taxon>Metazoa</taxon>
        <taxon>Ecdysozoa</taxon>
        <taxon>Nematoda</taxon>
        <taxon>Chromadorea</taxon>
        <taxon>Rhabditida</taxon>
        <taxon>Rhabditina</taxon>
        <taxon>Rhabditomorpha</taxon>
        <taxon>Rhabditoidea</taxon>
        <taxon>Rhabditidae</taxon>
        <taxon>Peloderinae</taxon>
        <taxon>Caenorhabditis</taxon>
    </lineage>
</organism>
<comment type="caution">
    <text evidence="1">The sequence shown here is derived from an EMBL/GenBank/DDBJ whole genome shotgun (WGS) entry which is preliminary data.</text>
</comment>
<dbReference type="PANTHER" id="PTHR21459:SF2">
    <property type="entry name" value="PROTEIN CBG08968"/>
    <property type="match status" value="1"/>
</dbReference>
<protein>
    <submittedName>
        <fullName evidence="1">Uncharacterized protein</fullName>
    </submittedName>
</protein>